<keyword evidence="7" id="KW-1185">Reference proteome</keyword>
<evidence type="ECO:0000313" key="7">
    <source>
        <dbReference type="Proteomes" id="UP001501126"/>
    </source>
</evidence>
<dbReference type="Proteomes" id="UP001501126">
    <property type="component" value="Unassembled WGS sequence"/>
</dbReference>
<dbReference type="PROSITE" id="PS51123">
    <property type="entry name" value="OMPA_2"/>
    <property type="match status" value="1"/>
</dbReference>
<dbReference type="PRINTS" id="PR01021">
    <property type="entry name" value="OMPADOMAIN"/>
</dbReference>
<accession>A0ABN1MRF4</accession>
<dbReference type="EMBL" id="BAAAFH010000011">
    <property type="protein sequence ID" value="GAA0875918.1"/>
    <property type="molecule type" value="Genomic_DNA"/>
</dbReference>
<dbReference type="InterPro" id="IPR050330">
    <property type="entry name" value="Bact_OuterMem_StrucFunc"/>
</dbReference>
<evidence type="ECO:0000313" key="6">
    <source>
        <dbReference type="EMBL" id="GAA0875918.1"/>
    </source>
</evidence>
<keyword evidence="3" id="KW-0998">Cell outer membrane</keyword>
<dbReference type="Gene3D" id="3.30.1330.60">
    <property type="entry name" value="OmpA-like domain"/>
    <property type="match status" value="2"/>
</dbReference>
<organism evidence="6 7">
    <name type="scientific">Wandonia haliotis</name>
    <dbReference type="NCBI Taxonomy" id="574963"/>
    <lineage>
        <taxon>Bacteria</taxon>
        <taxon>Pseudomonadati</taxon>
        <taxon>Bacteroidota</taxon>
        <taxon>Flavobacteriia</taxon>
        <taxon>Flavobacteriales</taxon>
        <taxon>Crocinitomicaceae</taxon>
        <taxon>Wandonia</taxon>
    </lineage>
</organism>
<protein>
    <submittedName>
        <fullName evidence="6">OmpA family protein</fullName>
    </submittedName>
</protein>
<proteinExistence type="predicted"/>
<dbReference type="RefSeq" id="WP_343787884.1">
    <property type="nucleotide sequence ID" value="NZ_BAAAFH010000011.1"/>
</dbReference>
<evidence type="ECO:0000256" key="1">
    <source>
        <dbReference type="ARBA" id="ARBA00004442"/>
    </source>
</evidence>
<comment type="caution">
    <text evidence="6">The sequence shown here is derived from an EMBL/GenBank/DDBJ whole genome shotgun (WGS) entry which is preliminary data.</text>
</comment>
<dbReference type="Pfam" id="PF00691">
    <property type="entry name" value="OmpA"/>
    <property type="match status" value="2"/>
</dbReference>
<dbReference type="PANTHER" id="PTHR30329:SF21">
    <property type="entry name" value="LIPOPROTEIN YIAD-RELATED"/>
    <property type="match status" value="1"/>
</dbReference>
<evidence type="ECO:0000256" key="3">
    <source>
        <dbReference type="ARBA" id="ARBA00023237"/>
    </source>
</evidence>
<dbReference type="PANTHER" id="PTHR30329">
    <property type="entry name" value="STATOR ELEMENT OF FLAGELLAR MOTOR COMPLEX"/>
    <property type="match status" value="1"/>
</dbReference>
<dbReference type="InterPro" id="IPR006665">
    <property type="entry name" value="OmpA-like"/>
</dbReference>
<dbReference type="InterPro" id="IPR006664">
    <property type="entry name" value="OMP_bac"/>
</dbReference>
<gene>
    <name evidence="6" type="ORF">GCM10009118_23270</name>
</gene>
<dbReference type="InterPro" id="IPR036737">
    <property type="entry name" value="OmpA-like_sf"/>
</dbReference>
<dbReference type="CDD" id="cd07185">
    <property type="entry name" value="OmpA_C-like"/>
    <property type="match status" value="1"/>
</dbReference>
<evidence type="ECO:0000259" key="5">
    <source>
        <dbReference type="PROSITE" id="PS51123"/>
    </source>
</evidence>
<sequence>MKPLTIQLLGFMMFSFSFVFGQIKTTEFFFNTNDTTLTEYSQQKLDGFIQTAKETPFYLIKLRVFSDTVGPADYNRQLSERRATAIRRQLGEMADKSYTEIGIYGKNYDSIKYPLGNLQMWRRLEIFYQYDEPELLQINSSEQNRKDGDSSFVETPIEVFQTDYQSKKEVFIFDTLTKERVGETIALDIRFVQNSDVLYGNSYSEVKSLSDFLKRNEALHIVIRGHVCCGPNKRISKKRAKRVYLLLKDSGIQTKRMSWIGMSNTEPLIFPEQTENDRKANRRVDVRFFKN</sequence>
<evidence type="ECO:0000256" key="2">
    <source>
        <dbReference type="ARBA" id="ARBA00023136"/>
    </source>
</evidence>
<evidence type="ECO:0000256" key="4">
    <source>
        <dbReference type="PROSITE-ProRule" id="PRU00473"/>
    </source>
</evidence>
<feature type="domain" description="OmpA-like" evidence="5">
    <location>
        <begin position="178"/>
        <end position="291"/>
    </location>
</feature>
<reference evidence="6 7" key="1">
    <citation type="journal article" date="2019" name="Int. J. Syst. Evol. Microbiol.">
        <title>The Global Catalogue of Microorganisms (GCM) 10K type strain sequencing project: providing services to taxonomists for standard genome sequencing and annotation.</title>
        <authorList>
            <consortium name="The Broad Institute Genomics Platform"/>
            <consortium name="The Broad Institute Genome Sequencing Center for Infectious Disease"/>
            <person name="Wu L."/>
            <person name="Ma J."/>
        </authorList>
    </citation>
    <scope>NUCLEOTIDE SEQUENCE [LARGE SCALE GENOMIC DNA]</scope>
    <source>
        <strain evidence="6 7">JCM 16083</strain>
    </source>
</reference>
<comment type="subcellular location">
    <subcellularLocation>
        <location evidence="1">Cell outer membrane</location>
    </subcellularLocation>
</comment>
<keyword evidence="2 4" id="KW-0472">Membrane</keyword>
<dbReference type="SUPFAM" id="SSF103088">
    <property type="entry name" value="OmpA-like"/>
    <property type="match status" value="2"/>
</dbReference>
<name>A0ABN1MRF4_9FLAO</name>